<evidence type="ECO:0000313" key="6">
    <source>
        <dbReference type="EMBL" id="WFD09408.1"/>
    </source>
</evidence>
<dbReference type="EMBL" id="CP120733">
    <property type="protein sequence ID" value="WFD09408.1"/>
    <property type="molecule type" value="Genomic_DNA"/>
</dbReference>
<dbReference type="PANTHER" id="PTHR47506:SF6">
    <property type="entry name" value="HTH-TYPE TRANSCRIPTIONAL REPRESSOR NEMR"/>
    <property type="match status" value="1"/>
</dbReference>
<dbReference type="InterPro" id="IPR009057">
    <property type="entry name" value="Homeodomain-like_sf"/>
</dbReference>
<name>A0ABY8E935_9FIRM</name>
<keyword evidence="1" id="KW-0805">Transcription regulation</keyword>
<proteinExistence type="predicted"/>
<dbReference type="PROSITE" id="PS50977">
    <property type="entry name" value="HTH_TETR_2"/>
    <property type="match status" value="1"/>
</dbReference>
<reference evidence="6 7" key="1">
    <citation type="submission" date="2023-03" db="EMBL/GenBank/DDBJ databases">
        <title>Complete genome sequence of Tepidibacter sp. SWIR-1, isolated from a deep-sea hydrothermal vent.</title>
        <authorList>
            <person name="Li X."/>
        </authorList>
    </citation>
    <scope>NUCLEOTIDE SEQUENCE [LARGE SCALE GENOMIC DNA]</scope>
    <source>
        <strain evidence="6 7">SWIR-1</strain>
    </source>
</reference>
<evidence type="ECO:0000256" key="1">
    <source>
        <dbReference type="ARBA" id="ARBA00023015"/>
    </source>
</evidence>
<dbReference type="PRINTS" id="PR00455">
    <property type="entry name" value="HTHTETR"/>
</dbReference>
<dbReference type="Gene3D" id="1.10.357.10">
    <property type="entry name" value="Tetracycline Repressor, domain 2"/>
    <property type="match status" value="1"/>
</dbReference>
<dbReference type="Proteomes" id="UP001222800">
    <property type="component" value="Chromosome"/>
</dbReference>
<dbReference type="RefSeq" id="WP_277731333.1">
    <property type="nucleotide sequence ID" value="NZ_CP120733.1"/>
</dbReference>
<keyword evidence="2 4" id="KW-0238">DNA-binding</keyword>
<evidence type="ECO:0000256" key="4">
    <source>
        <dbReference type="PROSITE-ProRule" id="PRU00335"/>
    </source>
</evidence>
<keyword evidence="3" id="KW-0804">Transcription</keyword>
<evidence type="ECO:0000313" key="7">
    <source>
        <dbReference type="Proteomes" id="UP001222800"/>
    </source>
</evidence>
<dbReference type="Pfam" id="PF00440">
    <property type="entry name" value="TetR_N"/>
    <property type="match status" value="1"/>
</dbReference>
<feature type="domain" description="HTH tetR-type" evidence="5">
    <location>
        <begin position="6"/>
        <end position="66"/>
    </location>
</feature>
<accession>A0ABY8E935</accession>
<evidence type="ECO:0000256" key="2">
    <source>
        <dbReference type="ARBA" id="ARBA00023125"/>
    </source>
</evidence>
<organism evidence="6 7">
    <name type="scientific">Tepidibacter hydrothermalis</name>
    <dbReference type="NCBI Taxonomy" id="3036126"/>
    <lineage>
        <taxon>Bacteria</taxon>
        <taxon>Bacillati</taxon>
        <taxon>Bacillota</taxon>
        <taxon>Clostridia</taxon>
        <taxon>Peptostreptococcales</taxon>
        <taxon>Peptostreptococcaceae</taxon>
        <taxon>Tepidibacter</taxon>
    </lineage>
</organism>
<dbReference type="PANTHER" id="PTHR47506">
    <property type="entry name" value="TRANSCRIPTIONAL REGULATORY PROTEIN"/>
    <property type="match status" value="1"/>
</dbReference>
<gene>
    <name evidence="6" type="ORF">P4S50_13560</name>
</gene>
<dbReference type="SUPFAM" id="SSF46689">
    <property type="entry name" value="Homeodomain-like"/>
    <property type="match status" value="1"/>
</dbReference>
<keyword evidence="7" id="KW-1185">Reference proteome</keyword>
<dbReference type="InterPro" id="IPR041479">
    <property type="entry name" value="TetR_CgmR_C"/>
</dbReference>
<protein>
    <submittedName>
        <fullName evidence="6">TetR/AcrR family transcriptional regulator</fullName>
    </submittedName>
</protein>
<evidence type="ECO:0000256" key="3">
    <source>
        <dbReference type="ARBA" id="ARBA00023163"/>
    </source>
</evidence>
<dbReference type="InterPro" id="IPR001647">
    <property type="entry name" value="HTH_TetR"/>
</dbReference>
<feature type="DNA-binding region" description="H-T-H motif" evidence="4">
    <location>
        <begin position="29"/>
        <end position="48"/>
    </location>
</feature>
<evidence type="ECO:0000259" key="5">
    <source>
        <dbReference type="PROSITE" id="PS50977"/>
    </source>
</evidence>
<dbReference type="Pfam" id="PF17937">
    <property type="entry name" value="TetR_C_28"/>
    <property type="match status" value="1"/>
</dbReference>
<sequence>MHDENIDVREVILNAAADVIFDEGVNRFTIEKVAKKAGISKGGLLYHFSTKKILIKEMIKKFLDDIQGEISNNIEDNGDLQVQKFLLATITSSGINCIKMHENGAGLLAAVATDKELIEPVRERFREWNEKIQKSDNPVVANIILLALHGIEFSKILGLNYIDSEMEKKIEKELCEMTKQIKDK</sequence>